<dbReference type="InterPro" id="IPR011032">
    <property type="entry name" value="GroES-like_sf"/>
</dbReference>
<comment type="function">
    <text evidence="3 4">Together with the chaperonin GroEL, plays an essential role in assisting protein folding. The GroEL-GroES system forms a nano-cage that allows encapsulation of the non-native substrate proteins and provides a physical environment optimized to promote and accelerate protein folding. GroES binds to the apical surface of the GroEL ring, thereby capping the opening of the GroEL channel.</text>
</comment>
<dbReference type="GO" id="GO:0005737">
    <property type="term" value="C:cytoplasm"/>
    <property type="evidence" value="ECO:0007669"/>
    <property type="project" value="UniProtKB-SubCell"/>
</dbReference>
<evidence type="ECO:0000256" key="4">
    <source>
        <dbReference type="RuleBase" id="RU000535"/>
    </source>
</evidence>
<keyword evidence="2 3" id="KW-0143">Chaperone</keyword>
<dbReference type="RefSeq" id="WP_006595108.1">
    <property type="nucleotide sequence ID" value="NZ_LR134266.1"/>
</dbReference>
<gene>
    <name evidence="3 5" type="primary">groES</name>
    <name evidence="3" type="synonym">groS</name>
    <name evidence="5" type="ORF">NCTC3166_00247</name>
</gene>
<proteinExistence type="inferred from homology"/>
<evidence type="ECO:0000313" key="5">
    <source>
        <dbReference type="EMBL" id="VED66463.1"/>
    </source>
</evidence>
<dbReference type="GO" id="GO:0046872">
    <property type="term" value="F:metal ion binding"/>
    <property type="evidence" value="ECO:0007669"/>
    <property type="project" value="TreeGrafter"/>
</dbReference>
<dbReference type="GO" id="GO:0044183">
    <property type="term" value="F:protein folding chaperone"/>
    <property type="evidence" value="ECO:0007669"/>
    <property type="project" value="InterPro"/>
</dbReference>
<dbReference type="FunFam" id="2.30.33.40:FF:000007">
    <property type="entry name" value="10 kDa chaperonin"/>
    <property type="match status" value="1"/>
</dbReference>
<keyword evidence="6" id="KW-1185">Reference proteome</keyword>
<dbReference type="GO" id="GO:0051082">
    <property type="term" value="F:unfolded protein binding"/>
    <property type="evidence" value="ECO:0007669"/>
    <property type="project" value="TreeGrafter"/>
</dbReference>
<dbReference type="InterPro" id="IPR037124">
    <property type="entry name" value="Chaperonin_GroES_sf"/>
</dbReference>
<dbReference type="PROSITE" id="PS00681">
    <property type="entry name" value="CHAPERONINS_CPN10"/>
    <property type="match status" value="1"/>
</dbReference>
<dbReference type="PANTHER" id="PTHR10772:SF58">
    <property type="entry name" value="CO-CHAPERONIN GROES"/>
    <property type="match status" value="1"/>
</dbReference>
<dbReference type="SUPFAM" id="SSF50129">
    <property type="entry name" value="GroES-like"/>
    <property type="match status" value="1"/>
</dbReference>
<dbReference type="AlphaFoldDB" id="A0A447Z2C8"/>
<keyword evidence="3" id="KW-0963">Cytoplasm</keyword>
<evidence type="ECO:0000256" key="3">
    <source>
        <dbReference type="HAMAP-Rule" id="MF_00580"/>
    </source>
</evidence>
<dbReference type="SMART" id="SM00883">
    <property type="entry name" value="Cpn10"/>
    <property type="match status" value="1"/>
</dbReference>
<dbReference type="NCBIfam" id="NF001528">
    <property type="entry name" value="PRK00364.1-4"/>
    <property type="match status" value="1"/>
</dbReference>
<dbReference type="Proteomes" id="UP000270025">
    <property type="component" value="Chromosome"/>
</dbReference>
<reference evidence="5 6" key="1">
    <citation type="submission" date="2018-12" db="EMBL/GenBank/DDBJ databases">
        <authorList>
            <consortium name="Pathogen Informatics"/>
        </authorList>
    </citation>
    <scope>NUCLEOTIDE SEQUENCE [LARGE SCALE GENOMIC DNA]</scope>
    <source>
        <strain evidence="5 6">NCTC3166</strain>
    </source>
</reference>
<evidence type="ECO:0000313" key="6">
    <source>
        <dbReference type="Proteomes" id="UP000270025"/>
    </source>
</evidence>
<dbReference type="KEGG" id="svf:NCTC3166_00247"/>
<dbReference type="PRINTS" id="PR00297">
    <property type="entry name" value="CHAPERONIN10"/>
</dbReference>
<evidence type="ECO:0000256" key="2">
    <source>
        <dbReference type="ARBA" id="ARBA00023186"/>
    </source>
</evidence>
<dbReference type="InterPro" id="IPR020818">
    <property type="entry name" value="Chaperonin_GroES"/>
</dbReference>
<dbReference type="Gene3D" id="2.30.33.40">
    <property type="entry name" value="GroES chaperonin"/>
    <property type="match status" value="1"/>
</dbReference>
<evidence type="ECO:0000256" key="1">
    <source>
        <dbReference type="ARBA" id="ARBA00006975"/>
    </source>
</evidence>
<dbReference type="PANTHER" id="PTHR10772">
    <property type="entry name" value="10 KDA HEAT SHOCK PROTEIN"/>
    <property type="match status" value="1"/>
</dbReference>
<comment type="similarity">
    <text evidence="1 3 4">Belongs to the GroES chaperonin family.</text>
</comment>
<dbReference type="InterPro" id="IPR018369">
    <property type="entry name" value="Chaprnonin_Cpn10_CS"/>
</dbReference>
<accession>A0A447Z2C8</accession>
<dbReference type="GeneID" id="93921016"/>
<dbReference type="GO" id="GO:0005524">
    <property type="term" value="F:ATP binding"/>
    <property type="evidence" value="ECO:0007669"/>
    <property type="project" value="InterPro"/>
</dbReference>
<sequence length="94" mass="9760">MLKPLGDRVVLKVEEKEQTVGGFVIAKASQAETKTAEVIAVGEGVRTLSGELVAPSVKVGDTVLVENHAGVEVKDGDEKYTIVGTASILAIVEA</sequence>
<dbReference type="HAMAP" id="MF_00580">
    <property type="entry name" value="CH10"/>
    <property type="match status" value="1"/>
</dbReference>
<dbReference type="EMBL" id="LR134266">
    <property type="protein sequence ID" value="VED66463.1"/>
    <property type="molecule type" value="Genomic_DNA"/>
</dbReference>
<dbReference type="CDD" id="cd00320">
    <property type="entry name" value="cpn10"/>
    <property type="match status" value="1"/>
</dbReference>
<name>A0A447Z2C8_9STRE</name>
<dbReference type="Pfam" id="PF00166">
    <property type="entry name" value="Cpn10"/>
    <property type="match status" value="1"/>
</dbReference>
<comment type="subcellular location">
    <subcellularLocation>
        <location evidence="3">Cytoplasm</location>
    </subcellularLocation>
</comment>
<comment type="subunit">
    <text evidence="3">Heptamer of 7 subunits arranged in a ring. Interacts with the chaperonin GroEL.</text>
</comment>
<protein>
    <recommendedName>
        <fullName evidence="3">Co-chaperonin GroES</fullName>
    </recommendedName>
    <alternativeName>
        <fullName evidence="3">10 kDa chaperonin</fullName>
    </alternativeName>
    <alternativeName>
        <fullName evidence="3">Chaperonin-10</fullName>
        <shortName evidence="3">Cpn10</shortName>
    </alternativeName>
</protein>
<dbReference type="GO" id="GO:0051087">
    <property type="term" value="F:protein-folding chaperone binding"/>
    <property type="evidence" value="ECO:0007669"/>
    <property type="project" value="TreeGrafter"/>
</dbReference>
<organism evidence="5 6">
    <name type="scientific">Streptococcus viridans</name>
    <dbReference type="NCBI Taxonomy" id="78535"/>
    <lineage>
        <taxon>Bacteria</taxon>
        <taxon>Bacillati</taxon>
        <taxon>Bacillota</taxon>
        <taxon>Bacilli</taxon>
        <taxon>Lactobacillales</taxon>
        <taxon>Streptococcaceae</taxon>
        <taxon>Streptococcus</taxon>
    </lineage>
</organism>